<reference evidence="1 2" key="1">
    <citation type="submission" date="2019-10" db="EMBL/GenBank/DDBJ databases">
        <authorList>
            <person name="Karimi E."/>
        </authorList>
    </citation>
    <scope>NUCLEOTIDE SEQUENCE [LARGE SCALE GENOMIC DNA]</scope>
    <source>
        <strain evidence="1">Bacillus sp. 71</strain>
    </source>
</reference>
<dbReference type="AlphaFoldDB" id="A0A653T1I1"/>
<dbReference type="RefSeq" id="WP_038626619.1">
    <property type="nucleotide sequence ID" value="NZ_CP009746.1"/>
</dbReference>
<dbReference type="KEGG" id="bww:bwei_4685"/>
<organism evidence="1 2">
    <name type="scientific">Bacillus mycoides</name>
    <dbReference type="NCBI Taxonomy" id="1405"/>
    <lineage>
        <taxon>Bacteria</taxon>
        <taxon>Bacillati</taxon>
        <taxon>Bacillota</taxon>
        <taxon>Bacilli</taxon>
        <taxon>Bacillales</taxon>
        <taxon>Bacillaceae</taxon>
        <taxon>Bacillus</taxon>
        <taxon>Bacillus cereus group</taxon>
    </lineage>
</organism>
<dbReference type="EMBL" id="CABWMC010000004">
    <property type="protein sequence ID" value="VXB71011.1"/>
    <property type="molecule type" value="Genomic_DNA"/>
</dbReference>
<accession>A0A653T1I1</accession>
<sequence>MVNHYCYPERQVGLAITLAGAQGTIYAVNQVIQMQQQAYFAQMMQGQYMSYSQPPMQIVHYDVHPAGLSRYLPGSKTPTSKFGRSKEVRWEINCP</sequence>
<proteinExistence type="predicted"/>
<protein>
    <submittedName>
        <fullName evidence="1">Uncharacterized protein</fullName>
    </submittedName>
</protein>
<dbReference type="Pfam" id="PF13135">
    <property type="entry name" value="DUF3947"/>
    <property type="match status" value="1"/>
</dbReference>
<dbReference type="InterPro" id="IPR025039">
    <property type="entry name" value="DUF3947"/>
</dbReference>
<evidence type="ECO:0000313" key="1">
    <source>
        <dbReference type="EMBL" id="VXB71011.1"/>
    </source>
</evidence>
<dbReference type="Proteomes" id="UP000437562">
    <property type="component" value="Unassembled WGS sequence"/>
</dbReference>
<name>A0A653T1I1_BACMY</name>
<gene>
    <name evidence="1" type="ORF">BACI71_120195</name>
</gene>
<evidence type="ECO:0000313" key="2">
    <source>
        <dbReference type="Proteomes" id="UP000437562"/>
    </source>
</evidence>